<dbReference type="PANTHER" id="PTHR47506:SF1">
    <property type="entry name" value="HTH-TYPE TRANSCRIPTIONAL REGULATOR YJDC"/>
    <property type="match status" value="1"/>
</dbReference>
<feature type="DNA-binding region" description="H-T-H motif" evidence="4">
    <location>
        <begin position="35"/>
        <end position="54"/>
    </location>
</feature>
<dbReference type="RefSeq" id="WP_106210374.1">
    <property type="nucleotide sequence ID" value="NZ_PVZF01000005.1"/>
</dbReference>
<dbReference type="Gene3D" id="1.10.357.10">
    <property type="entry name" value="Tetracycline Repressor, domain 2"/>
    <property type="match status" value="1"/>
</dbReference>
<dbReference type="InterPro" id="IPR001647">
    <property type="entry name" value="HTH_TetR"/>
</dbReference>
<dbReference type="SUPFAM" id="SSF46689">
    <property type="entry name" value="Homeodomain-like"/>
    <property type="match status" value="1"/>
</dbReference>
<dbReference type="PROSITE" id="PS50977">
    <property type="entry name" value="HTH_TETR_2"/>
    <property type="match status" value="1"/>
</dbReference>
<protein>
    <submittedName>
        <fullName evidence="6">TetR family transcriptional regulator</fullName>
    </submittedName>
</protein>
<keyword evidence="2 4" id="KW-0238">DNA-binding</keyword>
<dbReference type="GO" id="GO:0003677">
    <property type="term" value="F:DNA binding"/>
    <property type="evidence" value="ECO:0007669"/>
    <property type="project" value="UniProtKB-UniRule"/>
</dbReference>
<organism evidence="6 7">
    <name type="scientific">Kineococcus rhizosphaerae</name>
    <dbReference type="NCBI Taxonomy" id="559628"/>
    <lineage>
        <taxon>Bacteria</taxon>
        <taxon>Bacillati</taxon>
        <taxon>Actinomycetota</taxon>
        <taxon>Actinomycetes</taxon>
        <taxon>Kineosporiales</taxon>
        <taxon>Kineosporiaceae</taxon>
        <taxon>Kineococcus</taxon>
    </lineage>
</organism>
<evidence type="ECO:0000256" key="4">
    <source>
        <dbReference type="PROSITE-ProRule" id="PRU00335"/>
    </source>
</evidence>
<dbReference type="PRINTS" id="PR00455">
    <property type="entry name" value="HTHTETR"/>
</dbReference>
<evidence type="ECO:0000259" key="5">
    <source>
        <dbReference type="PROSITE" id="PS50977"/>
    </source>
</evidence>
<dbReference type="OrthoDB" id="4214267at2"/>
<evidence type="ECO:0000256" key="2">
    <source>
        <dbReference type="ARBA" id="ARBA00023125"/>
    </source>
</evidence>
<dbReference type="Proteomes" id="UP000238083">
    <property type="component" value="Unassembled WGS sequence"/>
</dbReference>
<reference evidence="6 7" key="1">
    <citation type="submission" date="2018-03" db="EMBL/GenBank/DDBJ databases">
        <title>Genomic Encyclopedia of Archaeal and Bacterial Type Strains, Phase II (KMG-II): from individual species to whole genera.</title>
        <authorList>
            <person name="Goeker M."/>
        </authorList>
    </citation>
    <scope>NUCLEOTIDE SEQUENCE [LARGE SCALE GENOMIC DNA]</scope>
    <source>
        <strain evidence="6 7">DSM 19711</strain>
    </source>
</reference>
<dbReference type="PANTHER" id="PTHR47506">
    <property type="entry name" value="TRANSCRIPTIONAL REGULATORY PROTEIN"/>
    <property type="match status" value="1"/>
</dbReference>
<comment type="caution">
    <text evidence="6">The sequence shown here is derived from an EMBL/GenBank/DDBJ whole genome shotgun (WGS) entry which is preliminary data.</text>
</comment>
<evidence type="ECO:0000256" key="1">
    <source>
        <dbReference type="ARBA" id="ARBA00023015"/>
    </source>
</evidence>
<dbReference type="EMBL" id="PVZF01000005">
    <property type="protein sequence ID" value="PRY15180.1"/>
    <property type="molecule type" value="Genomic_DNA"/>
</dbReference>
<accession>A0A2T0R4C7</accession>
<keyword evidence="3" id="KW-0804">Transcription</keyword>
<evidence type="ECO:0000256" key="3">
    <source>
        <dbReference type="ARBA" id="ARBA00023163"/>
    </source>
</evidence>
<proteinExistence type="predicted"/>
<dbReference type="InterPro" id="IPR009057">
    <property type="entry name" value="Homeodomain-like_sf"/>
</dbReference>
<dbReference type="InterPro" id="IPR036271">
    <property type="entry name" value="Tet_transcr_reg_TetR-rel_C_sf"/>
</dbReference>
<name>A0A2T0R4C7_9ACTN</name>
<dbReference type="Pfam" id="PF00440">
    <property type="entry name" value="TetR_N"/>
    <property type="match status" value="1"/>
</dbReference>
<dbReference type="SUPFAM" id="SSF48498">
    <property type="entry name" value="Tetracyclin repressor-like, C-terminal domain"/>
    <property type="match status" value="1"/>
</dbReference>
<evidence type="ECO:0000313" key="7">
    <source>
        <dbReference type="Proteomes" id="UP000238083"/>
    </source>
</evidence>
<evidence type="ECO:0000313" key="6">
    <source>
        <dbReference type="EMBL" id="PRY15180.1"/>
    </source>
</evidence>
<gene>
    <name evidence="6" type="ORF">CLV37_105106</name>
</gene>
<keyword evidence="1" id="KW-0805">Transcription regulation</keyword>
<feature type="domain" description="HTH tetR-type" evidence="5">
    <location>
        <begin position="12"/>
        <end position="72"/>
    </location>
</feature>
<sequence length="202" mass="21786">MSAPPSTTGRPSAARERILDTADRLFYAEGVHPVGIQRIIAEAQVTRVTLYRHFPAKDDLVTAYLQRRAQADHDQVGAVLARHRDDPRAALRALAVELTADDFGAVRRGCPFVNASAEFPQGHPVRRHAEEIRTWVTGELRRLLEDAGHDSPARTAVQLMMLRTGAVVAAALEGGRALGEDFVAAWDGLVDAGIPGGRTGPG</sequence>
<keyword evidence="7" id="KW-1185">Reference proteome</keyword>
<dbReference type="AlphaFoldDB" id="A0A2T0R4C7"/>